<dbReference type="EMBL" id="JACXAE010000027">
    <property type="protein sequence ID" value="MBD2771748.1"/>
    <property type="molecule type" value="Genomic_DNA"/>
</dbReference>
<name>A0A8J6XQQ3_9CYAN</name>
<organism evidence="1 2">
    <name type="scientific">Iningainema tapete BLCC-T55</name>
    <dbReference type="NCBI Taxonomy" id="2748662"/>
    <lineage>
        <taxon>Bacteria</taxon>
        <taxon>Bacillati</taxon>
        <taxon>Cyanobacteriota</taxon>
        <taxon>Cyanophyceae</taxon>
        <taxon>Nostocales</taxon>
        <taxon>Scytonemataceae</taxon>
        <taxon>Iningainema tapete</taxon>
    </lineage>
</organism>
<sequence length="58" mass="6556">MVQEIKNLNYNVNRAIAHCPLLMGNEYQVTKFTGNDSIISPTFPNLKLTAQQVFDSAR</sequence>
<gene>
    <name evidence="1" type="ORF">ICL16_06460</name>
</gene>
<protein>
    <submittedName>
        <fullName evidence="1">Uncharacterized protein</fullName>
    </submittedName>
</protein>
<comment type="caution">
    <text evidence="1">The sequence shown here is derived from an EMBL/GenBank/DDBJ whole genome shotgun (WGS) entry which is preliminary data.</text>
</comment>
<dbReference type="Proteomes" id="UP000629098">
    <property type="component" value="Unassembled WGS sequence"/>
</dbReference>
<keyword evidence="2" id="KW-1185">Reference proteome</keyword>
<proteinExistence type="predicted"/>
<dbReference type="AlphaFoldDB" id="A0A8J6XQQ3"/>
<reference evidence="1" key="1">
    <citation type="submission" date="2020-09" db="EMBL/GenBank/DDBJ databases">
        <title>Iningainema tapete sp. nov. (Scytonemataceae, Cyanobacteria) from greenhouses in central Florida (USA) produces two types of nodularin with biosynthetic potential for microcystin-LR and anabaenopeptins.</title>
        <authorList>
            <person name="Berthold D.E."/>
            <person name="Lefler F.W."/>
            <person name="Huang I.-S."/>
            <person name="Abdulla H."/>
            <person name="Zimba P.V."/>
            <person name="Laughinghouse H.D. IV."/>
        </authorList>
    </citation>
    <scope>NUCLEOTIDE SEQUENCE</scope>
    <source>
        <strain evidence="1">BLCCT55</strain>
    </source>
</reference>
<accession>A0A8J6XQQ3</accession>
<evidence type="ECO:0000313" key="1">
    <source>
        <dbReference type="EMBL" id="MBD2771748.1"/>
    </source>
</evidence>
<evidence type="ECO:0000313" key="2">
    <source>
        <dbReference type="Proteomes" id="UP000629098"/>
    </source>
</evidence>